<name>A0A811LS15_9BILA</name>
<sequence length="363" mass="41967">MGCRLSSHVKFETVEEVDAVHKADGTDQQDNAGGAQQNQINSVGQHDTREYIDNVDISDVNLIFFGIHGCSTLLELLFLVGEKVKLELFLEVEPAMETILLCLKKKRQILIKVHFYNVCVWPRPVLDTIANFFLRNVPKIFEIDFEIDFEHGNRYVPFIDFYQKLYPIVEVLLVDDPAFLRHFLNVKIKKLGLNSSSDCFLFPLKYAQVQHIKLCSTWLLKSFHHNGIVMPSVITVIVYLDHQFQDANLTIFENVGSSFPGIKTLTLFLWRGVSEDKSIPLMDHSLFAAIDDAFQLFESMLKWKQEQFSILIDFKVGYSYQIDTSLATKIIEYVGYKCCYKNGHVRLEIHQNNVNLEMRVKRD</sequence>
<dbReference type="Proteomes" id="UP000614601">
    <property type="component" value="Unassembled WGS sequence"/>
</dbReference>
<comment type="caution">
    <text evidence="1">The sequence shown here is derived from an EMBL/GenBank/DDBJ whole genome shotgun (WGS) entry which is preliminary data.</text>
</comment>
<gene>
    <name evidence="1" type="ORF">BOKJ2_LOCUS14147</name>
</gene>
<evidence type="ECO:0000313" key="1">
    <source>
        <dbReference type="EMBL" id="CAD5230461.1"/>
    </source>
</evidence>
<reference evidence="1" key="1">
    <citation type="submission" date="2020-09" db="EMBL/GenBank/DDBJ databases">
        <authorList>
            <person name="Kikuchi T."/>
        </authorList>
    </citation>
    <scope>NUCLEOTIDE SEQUENCE</scope>
    <source>
        <strain evidence="1">SH1</strain>
    </source>
</reference>
<dbReference type="Proteomes" id="UP000783686">
    <property type="component" value="Unassembled WGS sequence"/>
</dbReference>
<proteinExistence type="predicted"/>
<organism evidence="1 2">
    <name type="scientific">Bursaphelenchus okinawaensis</name>
    <dbReference type="NCBI Taxonomy" id="465554"/>
    <lineage>
        <taxon>Eukaryota</taxon>
        <taxon>Metazoa</taxon>
        <taxon>Ecdysozoa</taxon>
        <taxon>Nematoda</taxon>
        <taxon>Chromadorea</taxon>
        <taxon>Rhabditida</taxon>
        <taxon>Tylenchina</taxon>
        <taxon>Tylenchomorpha</taxon>
        <taxon>Aphelenchoidea</taxon>
        <taxon>Aphelenchoididae</taxon>
        <taxon>Bursaphelenchus</taxon>
    </lineage>
</organism>
<evidence type="ECO:0000313" key="2">
    <source>
        <dbReference type="Proteomes" id="UP000614601"/>
    </source>
</evidence>
<keyword evidence="2" id="KW-1185">Reference proteome</keyword>
<accession>A0A811LS15</accession>
<protein>
    <submittedName>
        <fullName evidence="1">Uncharacterized protein</fullName>
    </submittedName>
</protein>
<dbReference type="EMBL" id="CAJFDH010000006">
    <property type="protein sequence ID" value="CAD5230461.1"/>
    <property type="molecule type" value="Genomic_DNA"/>
</dbReference>
<dbReference type="AlphaFoldDB" id="A0A811LS15"/>
<dbReference type="EMBL" id="CAJFCW020000006">
    <property type="protein sequence ID" value="CAG9127766.1"/>
    <property type="molecule type" value="Genomic_DNA"/>
</dbReference>